<gene>
    <name evidence="2" type="ORF">IV203_023856</name>
</gene>
<reference evidence="2" key="2">
    <citation type="submission" date="2021-04" db="EMBL/GenBank/DDBJ databases">
        <authorList>
            <person name="Podell S."/>
        </authorList>
    </citation>
    <scope>NUCLEOTIDE SEQUENCE</scope>
    <source>
        <strain evidence="2">Hildebrandi</strain>
    </source>
</reference>
<dbReference type="EMBL" id="JAGRRH010000027">
    <property type="protein sequence ID" value="KAG7340313.1"/>
    <property type="molecule type" value="Genomic_DNA"/>
</dbReference>
<sequence>MSSVQNENESPTKRQKSLPPPRVSISTSTSVSMVSQQFPASTPLTSTVSNPMVAAHPTASNSVQLIPKKIPTGKHLKLSSADALFAWLKECMNDQAALASGANLLSPESMEFTLEGRQQAMKTIESCLKKQFESATKGKRDRRDYPFPVCSAMSGIGKTRLLDEWVKKFNDDADIWSDVNFPPIKQRLALVLSYGNGHAVVSEERPMGAHAGFAWRLLYAIFLERNSKLNGWQHFWTSLPRNADELTLGDVFKVIPRVLGLNDQDKCALFVGIDEYQRIPPNHVDGEDALANFLDAMFSEMTKQNSVVMLPMFAGTDWSKMSLAASASSNAYAAGVSTKRVRMPLLDTEAMRKAVYGRGDGMKELLLQDIFCRHLFFLGGVPRPCTEYADECLTWQKTNGDESPHSAKEEYKNIFEEKFGEFFDNVYSTVPSDVPSNETPKAKKRKEKTGFTLRELIWLVAYSVNGETVTEEDTPFARIEESKIKHLSFRRLRDGSVCILGDDRRLQLPYCFFYYLSKVNKSNHMLPPAEDAFMDALKYLGDFVDYNVFNPSNAPWQQWELFGACFVALRINALCITSATNVSTLKKLFNGAETNVSNFTVRLKPMRVVQMNEPLNDSLPASILFKDYPRPVNWIKEGLVVLNGDNGKGIDIFYTLELDGNPGNYVLIADQRKRVHGHLNIPETINKARAVLQNNRFPEVQHVVVALFSMFTVRKLDDLPPDSIAVTFDQHKTFHGALHLHPAASVCIRVNVDDQAALEGLFCKSARAGAQKIIQERNQGRVIVSFGNLQFLLGDDTDNLWGDAVDLCSFSC</sequence>
<accession>A0A9K3KB64</accession>
<dbReference type="AlphaFoldDB" id="A0A9K3KB64"/>
<proteinExistence type="predicted"/>
<evidence type="ECO:0000256" key="1">
    <source>
        <dbReference type="SAM" id="MobiDB-lite"/>
    </source>
</evidence>
<name>A0A9K3KB64_9STRA</name>
<keyword evidence="3" id="KW-1185">Reference proteome</keyword>
<organism evidence="2 3">
    <name type="scientific">Nitzschia inconspicua</name>
    <dbReference type="NCBI Taxonomy" id="303405"/>
    <lineage>
        <taxon>Eukaryota</taxon>
        <taxon>Sar</taxon>
        <taxon>Stramenopiles</taxon>
        <taxon>Ochrophyta</taxon>
        <taxon>Bacillariophyta</taxon>
        <taxon>Bacillariophyceae</taxon>
        <taxon>Bacillariophycidae</taxon>
        <taxon>Bacillariales</taxon>
        <taxon>Bacillariaceae</taxon>
        <taxon>Nitzschia</taxon>
    </lineage>
</organism>
<evidence type="ECO:0008006" key="4">
    <source>
        <dbReference type="Google" id="ProtNLM"/>
    </source>
</evidence>
<dbReference type="Proteomes" id="UP000693970">
    <property type="component" value="Unassembled WGS sequence"/>
</dbReference>
<evidence type="ECO:0000313" key="2">
    <source>
        <dbReference type="EMBL" id="KAG7340313.1"/>
    </source>
</evidence>
<reference evidence="2" key="1">
    <citation type="journal article" date="2021" name="Sci. Rep.">
        <title>Diploid genomic architecture of Nitzschia inconspicua, an elite biomass production diatom.</title>
        <authorList>
            <person name="Oliver A."/>
            <person name="Podell S."/>
            <person name="Pinowska A."/>
            <person name="Traller J.C."/>
            <person name="Smith S.R."/>
            <person name="McClure R."/>
            <person name="Beliaev A."/>
            <person name="Bohutskyi P."/>
            <person name="Hill E.A."/>
            <person name="Rabines A."/>
            <person name="Zheng H."/>
            <person name="Allen L.Z."/>
            <person name="Kuo A."/>
            <person name="Grigoriev I.V."/>
            <person name="Allen A.E."/>
            <person name="Hazlebeck D."/>
            <person name="Allen E.E."/>
        </authorList>
    </citation>
    <scope>NUCLEOTIDE SEQUENCE</scope>
    <source>
        <strain evidence="2">Hildebrandi</strain>
    </source>
</reference>
<comment type="caution">
    <text evidence="2">The sequence shown here is derived from an EMBL/GenBank/DDBJ whole genome shotgun (WGS) entry which is preliminary data.</text>
</comment>
<protein>
    <recommendedName>
        <fullName evidence="4">Crinkler (CRN) family protein</fullName>
    </recommendedName>
</protein>
<feature type="region of interest" description="Disordered" evidence="1">
    <location>
        <begin position="1"/>
        <end position="30"/>
    </location>
</feature>
<evidence type="ECO:0000313" key="3">
    <source>
        <dbReference type="Proteomes" id="UP000693970"/>
    </source>
</evidence>
<dbReference type="OrthoDB" id="19885at2759"/>